<dbReference type="InterPro" id="IPR006140">
    <property type="entry name" value="D-isomer_DH_NAD-bd"/>
</dbReference>
<dbReference type="InterPro" id="IPR029753">
    <property type="entry name" value="D-isomer_DH_CS"/>
</dbReference>
<dbReference type="PROSITE" id="PS00671">
    <property type="entry name" value="D_2_HYDROXYACID_DH_3"/>
    <property type="match status" value="1"/>
</dbReference>
<dbReference type="GO" id="GO:0016616">
    <property type="term" value="F:oxidoreductase activity, acting on the CH-OH group of donors, NAD or NADP as acceptor"/>
    <property type="evidence" value="ECO:0007669"/>
    <property type="project" value="UniProtKB-ARBA"/>
</dbReference>
<dbReference type="RefSeq" id="WP_150863292.1">
    <property type="nucleotide sequence ID" value="NZ_VYXP01000003.1"/>
</dbReference>
<comment type="caution">
    <text evidence="4">The sequence shown here is derived from an EMBL/GenBank/DDBJ whole genome shotgun (WGS) entry which is preliminary data.</text>
</comment>
<keyword evidence="1" id="KW-0560">Oxidoreductase</keyword>
<evidence type="ECO:0000256" key="1">
    <source>
        <dbReference type="ARBA" id="ARBA00023002"/>
    </source>
</evidence>
<dbReference type="CDD" id="cd05300">
    <property type="entry name" value="2-Hacid_dh_1"/>
    <property type="match status" value="1"/>
</dbReference>
<dbReference type="InterPro" id="IPR036291">
    <property type="entry name" value="NAD(P)-bd_dom_sf"/>
</dbReference>
<dbReference type="Pfam" id="PF02826">
    <property type="entry name" value="2-Hacid_dh_C"/>
    <property type="match status" value="1"/>
</dbReference>
<dbReference type="EMBL" id="VYXP01000003">
    <property type="protein sequence ID" value="KAA9132583.1"/>
    <property type="molecule type" value="Genomic_DNA"/>
</dbReference>
<keyword evidence="2" id="KW-0520">NAD</keyword>
<dbReference type="SUPFAM" id="SSF51735">
    <property type="entry name" value="NAD(P)-binding Rossmann-fold domains"/>
    <property type="match status" value="1"/>
</dbReference>
<evidence type="ECO:0000313" key="5">
    <source>
        <dbReference type="Proteomes" id="UP000325372"/>
    </source>
</evidence>
<proteinExistence type="predicted"/>
<accession>A0A5N0TBX9</accession>
<dbReference type="AlphaFoldDB" id="A0A5N0TBX9"/>
<name>A0A5N0TBX9_9GAMM</name>
<evidence type="ECO:0000256" key="2">
    <source>
        <dbReference type="ARBA" id="ARBA00023027"/>
    </source>
</evidence>
<gene>
    <name evidence="4" type="ORF">F3N42_05015</name>
</gene>
<protein>
    <submittedName>
        <fullName evidence="4">D-2-hydroxyacid dehydrogenase</fullName>
    </submittedName>
</protein>
<dbReference type="Gene3D" id="3.40.50.720">
    <property type="entry name" value="NAD(P)-binding Rossmann-like Domain"/>
    <property type="match status" value="2"/>
</dbReference>
<dbReference type="PANTHER" id="PTHR43333">
    <property type="entry name" value="2-HACID_DH_C DOMAIN-CONTAINING PROTEIN"/>
    <property type="match status" value="1"/>
</dbReference>
<reference evidence="4 5" key="1">
    <citation type="submission" date="2019-09" db="EMBL/GenBank/DDBJ databases">
        <title>Wenzhouxiangella sp. Genome sequencing and assembly.</title>
        <authorList>
            <person name="Zhang R."/>
        </authorList>
    </citation>
    <scope>NUCLEOTIDE SEQUENCE [LARGE SCALE GENOMIC DNA]</scope>
    <source>
        <strain evidence="4 5">W260</strain>
    </source>
</reference>
<evidence type="ECO:0000313" key="4">
    <source>
        <dbReference type="EMBL" id="KAA9132583.1"/>
    </source>
</evidence>
<feature type="domain" description="D-isomer specific 2-hydroxyacid dehydrogenase NAD-binding" evidence="3">
    <location>
        <begin position="107"/>
        <end position="279"/>
    </location>
</feature>
<keyword evidence="5" id="KW-1185">Reference proteome</keyword>
<organism evidence="4 5">
    <name type="scientific">Marinihelvus fidelis</name>
    <dbReference type="NCBI Taxonomy" id="2613842"/>
    <lineage>
        <taxon>Bacteria</taxon>
        <taxon>Pseudomonadati</taxon>
        <taxon>Pseudomonadota</taxon>
        <taxon>Gammaproteobacteria</taxon>
        <taxon>Chromatiales</taxon>
        <taxon>Wenzhouxiangellaceae</taxon>
        <taxon>Marinihelvus</taxon>
    </lineage>
</organism>
<sequence>MNQPLGQDGVFVLSRDADAYVRLLADEGIVAAAATDAAAVAARYAGEPVVLGDPGLLVQALDDMDGVRWVQSTWAGVAPLLDAASAGLTVTGIKGVFGPQMAEYVLGYLLAHELGVIQRFQWQAEQRWVTTPTGRIAGKTMGILGMGSIGRVVAGRAQALGLRVLGCSRSGAATAPFTRVFAVEDLHAFLGECDYLVTLLPDTPDTAGLLDADALAALPAGAVLVNAGRGSVIDEQALVAALGDGHMGGAVLDVFNQEPLPQDHPFWTTPNLRVTAHVAALSEPADIVAVFLDNFRRFQAGKPLQYTVDARRGY</sequence>
<evidence type="ECO:0000259" key="3">
    <source>
        <dbReference type="Pfam" id="PF02826"/>
    </source>
</evidence>
<dbReference type="GO" id="GO:0051287">
    <property type="term" value="F:NAD binding"/>
    <property type="evidence" value="ECO:0007669"/>
    <property type="project" value="InterPro"/>
</dbReference>
<dbReference type="Proteomes" id="UP000325372">
    <property type="component" value="Unassembled WGS sequence"/>
</dbReference>
<dbReference type="PANTHER" id="PTHR43333:SF1">
    <property type="entry name" value="D-ISOMER SPECIFIC 2-HYDROXYACID DEHYDROGENASE NAD-BINDING DOMAIN-CONTAINING PROTEIN"/>
    <property type="match status" value="1"/>
</dbReference>